<proteinExistence type="predicted"/>
<organism evidence="1 2">
    <name type="scientific">Antarcticirhabdus aurantiaca</name>
    <dbReference type="NCBI Taxonomy" id="2606717"/>
    <lineage>
        <taxon>Bacteria</taxon>
        <taxon>Pseudomonadati</taxon>
        <taxon>Pseudomonadota</taxon>
        <taxon>Alphaproteobacteria</taxon>
        <taxon>Hyphomicrobiales</taxon>
        <taxon>Aurantimonadaceae</taxon>
        <taxon>Antarcticirhabdus</taxon>
    </lineage>
</organism>
<keyword evidence="2" id="KW-1185">Reference proteome</keyword>
<accession>A0ACD4NLV9</accession>
<evidence type="ECO:0000313" key="1">
    <source>
        <dbReference type="EMBL" id="WAJ27769.1"/>
    </source>
</evidence>
<protein>
    <submittedName>
        <fullName evidence="1">Uncharacterized protein</fullName>
    </submittedName>
</protein>
<gene>
    <name evidence="1" type="ORF">OXU80_23465</name>
</gene>
<name>A0ACD4NLV9_9HYPH</name>
<reference evidence="1" key="1">
    <citation type="submission" date="2022-11" db="EMBL/GenBank/DDBJ databases">
        <title>beta-Carotene-producing bacterium, Jeongeuplla avenae sp. nov., alleviates the salt stress of Arabidopsis seedlings.</title>
        <authorList>
            <person name="Jiang L."/>
            <person name="Lee J."/>
        </authorList>
    </citation>
    <scope>NUCLEOTIDE SEQUENCE</scope>
    <source>
        <strain evidence="1">DY_R2A_6</strain>
    </source>
</reference>
<dbReference type="EMBL" id="CP113520">
    <property type="protein sequence ID" value="WAJ27769.1"/>
    <property type="molecule type" value="Genomic_DNA"/>
</dbReference>
<dbReference type="Proteomes" id="UP001163223">
    <property type="component" value="Chromosome"/>
</dbReference>
<sequence>MAVDPTYPPLDTPKPVADGVWIVDSGPMKAGGLVSIPVRMMLFRDAAGELVLYSPTRWTPDLAAELDKLGRVSWLLAPSSVHWTFVKSWQDRYPNAAVLAAPGLDKRGQVQRSGLRIDGRLGESLPLEWGGLFEAVTVPGGLGFREVGLFHRPSRTLALCDLVHNFEPEKLPPLQRPLVRLAGGTAPNGRAMLQLRTLVSLNRLAARAAAERLVALAPERVLFAHGRVFEADGAARLRRSLSWLLG</sequence>
<evidence type="ECO:0000313" key="2">
    <source>
        <dbReference type="Proteomes" id="UP001163223"/>
    </source>
</evidence>